<protein>
    <recommendedName>
        <fullName evidence="4">Ammonia monooxygenase</fullName>
    </recommendedName>
</protein>
<dbReference type="PIRSF" id="PIRSF038991">
    <property type="entry name" value="Protein_AbrB"/>
    <property type="match status" value="1"/>
</dbReference>
<proteinExistence type="predicted"/>
<feature type="transmembrane region" description="Helical" evidence="1">
    <location>
        <begin position="173"/>
        <end position="190"/>
    </location>
</feature>
<dbReference type="InterPro" id="IPR007820">
    <property type="entry name" value="AbrB_fam"/>
</dbReference>
<dbReference type="PANTHER" id="PTHR38457:SF1">
    <property type="entry name" value="REGULATOR ABRB-RELATED"/>
    <property type="match status" value="1"/>
</dbReference>
<gene>
    <name evidence="2" type="ORF">SAMN05444390_10399</name>
</gene>
<keyword evidence="3" id="KW-1185">Reference proteome</keyword>
<dbReference type="Proteomes" id="UP000236745">
    <property type="component" value="Unassembled WGS sequence"/>
</dbReference>
<name>A0A1H6C2V8_9GAMM</name>
<evidence type="ECO:0008006" key="4">
    <source>
        <dbReference type="Google" id="ProtNLM"/>
    </source>
</evidence>
<feature type="transmembrane region" description="Helical" evidence="1">
    <location>
        <begin position="20"/>
        <end position="41"/>
    </location>
</feature>
<feature type="transmembrane region" description="Helical" evidence="1">
    <location>
        <begin position="281"/>
        <end position="303"/>
    </location>
</feature>
<dbReference type="NCBIfam" id="TIGR03082">
    <property type="entry name" value="Gneg_AbrB_dup"/>
    <property type="match status" value="1"/>
</dbReference>
<accession>A0A1H6C2V8</accession>
<dbReference type="GO" id="GO:0016020">
    <property type="term" value="C:membrane"/>
    <property type="evidence" value="ECO:0007669"/>
    <property type="project" value="InterPro"/>
</dbReference>
<feature type="transmembrane region" description="Helical" evidence="1">
    <location>
        <begin position="228"/>
        <end position="248"/>
    </location>
</feature>
<keyword evidence="1" id="KW-0812">Transmembrane</keyword>
<dbReference type="EMBL" id="FNVQ01000003">
    <property type="protein sequence ID" value="SEG66985.1"/>
    <property type="molecule type" value="Genomic_DNA"/>
</dbReference>
<dbReference type="RefSeq" id="WP_104003961.1">
    <property type="nucleotide sequence ID" value="NZ_FNVQ01000003.1"/>
</dbReference>
<dbReference type="Pfam" id="PF05145">
    <property type="entry name" value="AbrB"/>
    <property type="match status" value="1"/>
</dbReference>
<dbReference type="OrthoDB" id="7157734at2"/>
<evidence type="ECO:0000256" key="1">
    <source>
        <dbReference type="SAM" id="Phobius"/>
    </source>
</evidence>
<feature type="transmembrane region" description="Helical" evidence="1">
    <location>
        <begin position="197"/>
        <end position="216"/>
    </location>
</feature>
<feature type="transmembrane region" description="Helical" evidence="1">
    <location>
        <begin position="315"/>
        <end position="333"/>
    </location>
</feature>
<evidence type="ECO:0000313" key="2">
    <source>
        <dbReference type="EMBL" id="SEG66985.1"/>
    </source>
</evidence>
<organism evidence="2 3">
    <name type="scientific">Marinobacterium lutimaris</name>
    <dbReference type="NCBI Taxonomy" id="568106"/>
    <lineage>
        <taxon>Bacteria</taxon>
        <taxon>Pseudomonadati</taxon>
        <taxon>Pseudomonadota</taxon>
        <taxon>Gammaproteobacteria</taxon>
        <taxon>Oceanospirillales</taxon>
        <taxon>Oceanospirillaceae</taxon>
        <taxon>Marinobacterium</taxon>
    </lineage>
</organism>
<sequence length="341" mass="36699">MLTILKTLAIGVTGGWLATLLHLPSPWLLGAMLAVLLAIAARVDVRMPSMTTSIISLFLGVSIASGIDADIVDHLVDWSSTLLLMTLMLAVLVAMLFSFYRYRCRWSDTDAVLSSVPGNLAVVMLFAVQAGLDVKRIALVHSVRLFFLVTALPLAFPITQRSTEELVQLQPDYPLLALVFACAFVGGWCARRLRIPAGMLTGALFTTLVLKFLFGLDLHIPPQWFNGVLAVLGTAIAVRMAGLDLALLRNTFMGALGGLALALTTCGCFAMVLHLGFDVPLLQALLSYMPGGIEVMVAIAFSTDVDPVFVATHQLVRVLVMCFALPLLFRWVAGPSLKASS</sequence>
<feature type="transmembrane region" description="Helical" evidence="1">
    <location>
        <begin position="53"/>
        <end position="72"/>
    </location>
</feature>
<feature type="transmembrane region" description="Helical" evidence="1">
    <location>
        <begin position="78"/>
        <end position="100"/>
    </location>
</feature>
<dbReference type="PANTHER" id="PTHR38457">
    <property type="entry name" value="REGULATOR ABRB-RELATED"/>
    <property type="match status" value="1"/>
</dbReference>
<dbReference type="GO" id="GO:0010468">
    <property type="term" value="P:regulation of gene expression"/>
    <property type="evidence" value="ECO:0007669"/>
    <property type="project" value="InterPro"/>
</dbReference>
<dbReference type="InterPro" id="IPR017516">
    <property type="entry name" value="AbrB_dup"/>
</dbReference>
<evidence type="ECO:0000313" key="3">
    <source>
        <dbReference type="Proteomes" id="UP000236745"/>
    </source>
</evidence>
<keyword evidence="1" id="KW-0472">Membrane</keyword>
<reference evidence="2 3" key="1">
    <citation type="submission" date="2016-10" db="EMBL/GenBank/DDBJ databases">
        <authorList>
            <person name="de Groot N.N."/>
        </authorList>
    </citation>
    <scope>NUCLEOTIDE SEQUENCE [LARGE SCALE GENOMIC DNA]</scope>
    <source>
        <strain evidence="2 3">DSM 22012</strain>
    </source>
</reference>
<dbReference type="AlphaFoldDB" id="A0A1H6C2V8"/>
<keyword evidence="1" id="KW-1133">Transmembrane helix</keyword>
<feature type="transmembrane region" description="Helical" evidence="1">
    <location>
        <begin position="255"/>
        <end position="275"/>
    </location>
</feature>